<dbReference type="GO" id="GO:0000155">
    <property type="term" value="F:phosphorelay sensor kinase activity"/>
    <property type="evidence" value="ECO:0007669"/>
    <property type="project" value="InterPro"/>
</dbReference>
<comment type="catalytic activity">
    <reaction evidence="1">
        <text>ATP + protein L-histidine = ADP + protein N-phospho-L-histidine.</text>
        <dbReference type="EC" id="2.7.13.3"/>
    </reaction>
</comment>
<keyword evidence="5 11" id="KW-0418">Kinase</keyword>
<dbReference type="HOGENOM" id="CLU_023350_1_0_10"/>
<dbReference type="InterPro" id="IPR003594">
    <property type="entry name" value="HATPase_dom"/>
</dbReference>
<dbReference type="InterPro" id="IPR050736">
    <property type="entry name" value="Sensor_HK_Regulatory"/>
</dbReference>
<dbReference type="Gene3D" id="1.25.40.10">
    <property type="entry name" value="Tetratricopeptide repeat domain"/>
    <property type="match status" value="1"/>
</dbReference>
<organism evidence="11 12">
    <name type="scientific">Bacteroides helcogenes (strain ATCC 35417 / DSM 20613 / JCM 6297 / CCUG 15421 / P 36-108)</name>
    <dbReference type="NCBI Taxonomy" id="693979"/>
    <lineage>
        <taxon>Bacteria</taxon>
        <taxon>Pseudomonadati</taxon>
        <taxon>Bacteroidota</taxon>
        <taxon>Bacteroidia</taxon>
        <taxon>Bacteroidales</taxon>
        <taxon>Bacteroidaceae</taxon>
        <taxon>Bacteroides</taxon>
    </lineage>
</organism>
<keyword evidence="9" id="KW-0732">Signal</keyword>
<evidence type="ECO:0000313" key="11">
    <source>
        <dbReference type="EMBL" id="ADV45044.1"/>
    </source>
</evidence>
<gene>
    <name evidence="11" type="ordered locus">Bache_3118</name>
</gene>
<dbReference type="SMART" id="SM00387">
    <property type="entry name" value="HATPase_c"/>
    <property type="match status" value="1"/>
</dbReference>
<keyword evidence="8" id="KW-1133">Transmembrane helix</keyword>
<keyword evidence="7" id="KW-0175">Coiled coil</keyword>
<feature type="transmembrane region" description="Helical" evidence="8">
    <location>
        <begin position="442"/>
        <end position="464"/>
    </location>
</feature>
<dbReference type="InterPro" id="IPR004358">
    <property type="entry name" value="Sig_transdc_His_kin-like_C"/>
</dbReference>
<feature type="signal peptide" evidence="9">
    <location>
        <begin position="1"/>
        <end position="27"/>
    </location>
</feature>
<keyword evidence="8" id="KW-0472">Membrane</keyword>
<feature type="domain" description="Histidine kinase" evidence="10">
    <location>
        <begin position="514"/>
        <end position="731"/>
    </location>
</feature>
<dbReference type="Pfam" id="PF02518">
    <property type="entry name" value="HATPase_c"/>
    <property type="match status" value="1"/>
</dbReference>
<evidence type="ECO:0000313" key="12">
    <source>
        <dbReference type="Proteomes" id="UP000008630"/>
    </source>
</evidence>
<dbReference type="EMBL" id="CP002352">
    <property type="protein sequence ID" value="ADV45044.1"/>
    <property type="molecule type" value="Genomic_DNA"/>
</dbReference>
<feature type="coiled-coil region" evidence="7">
    <location>
        <begin position="473"/>
        <end position="500"/>
    </location>
</feature>
<protein>
    <recommendedName>
        <fullName evidence="2">histidine kinase</fullName>
        <ecNumber evidence="2">2.7.13.3</ecNumber>
    </recommendedName>
</protein>
<dbReference type="KEGG" id="bhl:Bache_3118"/>
<dbReference type="InterPro" id="IPR036097">
    <property type="entry name" value="HisK_dim/P_sf"/>
</dbReference>
<dbReference type="SUPFAM" id="SSF47384">
    <property type="entry name" value="Homodimeric domain of signal transducing histidine kinase"/>
    <property type="match status" value="1"/>
</dbReference>
<dbReference type="InterPro" id="IPR003661">
    <property type="entry name" value="HisK_dim/P_dom"/>
</dbReference>
<dbReference type="InterPro" id="IPR011990">
    <property type="entry name" value="TPR-like_helical_dom_sf"/>
</dbReference>
<dbReference type="PROSITE" id="PS50109">
    <property type="entry name" value="HIS_KIN"/>
    <property type="match status" value="1"/>
</dbReference>
<dbReference type="CDD" id="cd00082">
    <property type="entry name" value="HisKA"/>
    <property type="match status" value="1"/>
</dbReference>
<keyword evidence="8" id="KW-0812">Transmembrane</keyword>
<dbReference type="EC" id="2.7.13.3" evidence="2"/>
<dbReference type="Gene3D" id="1.10.287.130">
    <property type="match status" value="1"/>
</dbReference>
<dbReference type="InterPro" id="IPR005467">
    <property type="entry name" value="His_kinase_dom"/>
</dbReference>
<dbReference type="PATRIC" id="fig|693979.3.peg.3268"/>
<accession>E6SQX5</accession>
<keyword evidence="3" id="KW-0597">Phosphoprotein</keyword>
<evidence type="ECO:0000256" key="3">
    <source>
        <dbReference type="ARBA" id="ARBA00022553"/>
    </source>
</evidence>
<keyword evidence="4" id="KW-0808">Transferase</keyword>
<dbReference type="Gene3D" id="3.30.565.10">
    <property type="entry name" value="Histidine kinase-like ATPase, C-terminal domain"/>
    <property type="match status" value="1"/>
</dbReference>
<dbReference type="PANTHER" id="PTHR43711">
    <property type="entry name" value="TWO-COMPONENT HISTIDINE KINASE"/>
    <property type="match status" value="1"/>
</dbReference>
<evidence type="ECO:0000256" key="1">
    <source>
        <dbReference type="ARBA" id="ARBA00000085"/>
    </source>
</evidence>
<evidence type="ECO:0000256" key="2">
    <source>
        <dbReference type="ARBA" id="ARBA00012438"/>
    </source>
</evidence>
<dbReference type="eggNOG" id="COG2205">
    <property type="taxonomic scope" value="Bacteria"/>
</dbReference>
<proteinExistence type="predicted"/>
<evidence type="ECO:0000256" key="7">
    <source>
        <dbReference type="SAM" id="Coils"/>
    </source>
</evidence>
<evidence type="ECO:0000256" key="9">
    <source>
        <dbReference type="SAM" id="SignalP"/>
    </source>
</evidence>
<evidence type="ECO:0000256" key="4">
    <source>
        <dbReference type="ARBA" id="ARBA00022679"/>
    </source>
</evidence>
<dbReference type="InterPro" id="IPR036890">
    <property type="entry name" value="HATPase_C_sf"/>
</dbReference>
<evidence type="ECO:0000256" key="8">
    <source>
        <dbReference type="SAM" id="Phobius"/>
    </source>
</evidence>
<keyword evidence="6" id="KW-0902">Two-component regulatory system</keyword>
<reference evidence="11 12" key="2">
    <citation type="journal article" date="2011" name="Stand. Genomic Sci.">
        <title>Complete genome sequence of Bacteroides helcogenes type strain (P 36-108).</title>
        <authorList>
            <person name="Pati A."/>
            <person name="Gronow S."/>
            <person name="Zeytun A."/>
            <person name="Lapidus A."/>
            <person name="Nolan M."/>
            <person name="Hammon N."/>
            <person name="Deshpande S."/>
            <person name="Cheng J.F."/>
            <person name="Tapia R."/>
            <person name="Han C."/>
            <person name="Goodwin L."/>
            <person name="Pitluck S."/>
            <person name="Liolios K."/>
            <person name="Pagani I."/>
            <person name="Ivanova N."/>
            <person name="Mavromatis K."/>
            <person name="Chen A."/>
            <person name="Palaniappan K."/>
            <person name="Land M."/>
            <person name="Hauser L."/>
            <person name="Chang Y.J."/>
            <person name="Jeffries C.D."/>
            <person name="Detter J.C."/>
            <person name="Brambilla E."/>
            <person name="Rohde M."/>
            <person name="Goker M."/>
            <person name="Woyke T."/>
            <person name="Bristow J."/>
            <person name="Eisen J.A."/>
            <person name="Markowitz V."/>
            <person name="Hugenholtz P."/>
            <person name="Kyrpides N.C."/>
            <person name="Klenk H.P."/>
            <person name="Lucas S."/>
        </authorList>
    </citation>
    <scope>NUCLEOTIDE SEQUENCE [LARGE SCALE GENOMIC DNA]</scope>
    <source>
        <strain evidence="12">ATCC 35417 / DSM 20613 / JCM 6297 / CCUG 15421 / P 36-108</strain>
    </source>
</reference>
<dbReference type="SUPFAM" id="SSF55874">
    <property type="entry name" value="ATPase domain of HSP90 chaperone/DNA topoisomerase II/histidine kinase"/>
    <property type="match status" value="1"/>
</dbReference>
<dbReference type="AlphaFoldDB" id="E6SQX5"/>
<dbReference type="SUPFAM" id="SSF48452">
    <property type="entry name" value="TPR-like"/>
    <property type="match status" value="2"/>
</dbReference>
<dbReference type="STRING" id="693979.Bache_3118"/>
<reference key="1">
    <citation type="submission" date="2010-11" db="EMBL/GenBank/DDBJ databases">
        <title>The complete genome of Bacteroides helcogenes P 36-108.</title>
        <authorList>
            <consortium name="US DOE Joint Genome Institute (JGI-PGF)"/>
            <person name="Lucas S."/>
            <person name="Copeland A."/>
            <person name="Lapidus A."/>
            <person name="Bruce D."/>
            <person name="Goodwin L."/>
            <person name="Pitluck S."/>
            <person name="Kyrpides N."/>
            <person name="Mavromatis K."/>
            <person name="Ivanova N."/>
            <person name="Zeytun A."/>
            <person name="Brettin T."/>
            <person name="Detter J.C."/>
            <person name="Tapia R."/>
            <person name="Han C."/>
            <person name="Land M."/>
            <person name="Hauser L."/>
            <person name="Markowitz V."/>
            <person name="Cheng J.-F."/>
            <person name="Hugenholtz P."/>
            <person name="Woyke T."/>
            <person name="Wu D."/>
            <person name="Gronow S."/>
            <person name="Wellnitz S."/>
            <person name="Brambilla E."/>
            <person name="Klenk H.-P."/>
            <person name="Eisen J.A."/>
        </authorList>
    </citation>
    <scope>NUCLEOTIDE SEQUENCE</scope>
    <source>
        <strain>P 36-108</strain>
    </source>
</reference>
<dbReference type="Proteomes" id="UP000008630">
    <property type="component" value="Chromosome"/>
</dbReference>
<dbReference type="SMART" id="SM00388">
    <property type="entry name" value="HisKA"/>
    <property type="match status" value="1"/>
</dbReference>
<evidence type="ECO:0000259" key="10">
    <source>
        <dbReference type="PROSITE" id="PS50109"/>
    </source>
</evidence>
<evidence type="ECO:0000256" key="5">
    <source>
        <dbReference type="ARBA" id="ARBA00022777"/>
    </source>
</evidence>
<dbReference type="Pfam" id="PF00512">
    <property type="entry name" value="HisKA"/>
    <property type="match status" value="1"/>
</dbReference>
<keyword evidence="12" id="KW-1185">Reference proteome</keyword>
<evidence type="ECO:0000256" key="6">
    <source>
        <dbReference type="ARBA" id="ARBA00023012"/>
    </source>
</evidence>
<dbReference type="PANTHER" id="PTHR43711:SF26">
    <property type="entry name" value="SENSOR HISTIDINE KINASE RCSC"/>
    <property type="match status" value="1"/>
</dbReference>
<dbReference type="OrthoDB" id="1491460at2"/>
<dbReference type="RefSeq" id="WP_013548631.1">
    <property type="nucleotide sequence ID" value="NC_014933.1"/>
</dbReference>
<dbReference type="PRINTS" id="PR00344">
    <property type="entry name" value="BCTRLSENSOR"/>
</dbReference>
<sequence>MNKTFSHITTLLLCTVFLQLMPLSAQNNVYKIDDSLYPYLVKCTKAVRSPQVLLMADTLFHMAECKGDQKAQCLALHQKVDYYYYKGNLSALQDAVRTLRGFAVRTPFQQYVFSGWNRIIAYWKMKVMYVKALEEVNDYQAEARRLNNPYGIGFSFQHFSSIYKMQASYELAMKYAVQGAEYIEQHGNPGDAVSLYLTAGESCQMLRDDAKALGYLKKALSLAPDPTRRVQPLCYLVGLYLSSGSMQDLVESKKCLDEMNRITEKHPVFGGMLLNCQMGNADYYMAVGDYERAATIINTLPHDNISYFDCMKRLSRLQGRYEESLSWCDKCDSIKRNEDDVERHRMLTEYTARFDNTRLETEKNRLALQNSEMRIRQLADEHRLMETDKERDRLALQATELKLKNSDLALRQRMIEVERNRTEALHQQERAASAEERGRMQMFITSVLLLLSVSLIVFIFVYTLQRRKSIVRLQKERNIALRARNESEAARKEAEHAREVAEYANRQKSIFLQNMSHEIRTPLNAIVGFSDVVNSEEDLGLTVEERADYLSLIHTNTELLTTLVNDVLDLSKLESGSYALALAPTCISDLCHATLRSIASRVPDGVQLKLDEPEDASFISFLTDAVRLQQVITNFLTNACKYTDRGSITLKYRIQEDGGIVFSVTDTGCGISEDKAEIVFGRFEKLDTFKQGTGLGLSICRHIAELVGGRVYLDTTYTGGARFVFVHPELKQPVA</sequence>
<feature type="chain" id="PRO_5003209317" description="histidine kinase" evidence="9">
    <location>
        <begin position="28"/>
        <end position="735"/>
    </location>
</feature>
<name>E6SQX5_BACT6</name>